<evidence type="ECO:0000256" key="2">
    <source>
        <dbReference type="ARBA" id="ARBA00009539"/>
    </source>
</evidence>
<dbReference type="OrthoDB" id="9804315at2"/>
<comment type="caution">
    <text evidence="9">The sequence shown here is derived from an EMBL/GenBank/DDBJ whole genome shotgun (WGS) entry which is preliminary data.</text>
</comment>
<evidence type="ECO:0000256" key="5">
    <source>
        <dbReference type="ARBA" id="ARBA00022857"/>
    </source>
</evidence>
<evidence type="ECO:0000256" key="4">
    <source>
        <dbReference type="ARBA" id="ARBA00022563"/>
    </source>
</evidence>
<dbReference type="GO" id="GO:0006730">
    <property type="term" value="P:one-carbon metabolic process"/>
    <property type="evidence" value="ECO:0007669"/>
    <property type="project" value="UniProtKB-KW"/>
</dbReference>
<dbReference type="STRING" id="84135.GCA_001052115_00276"/>
<dbReference type="GO" id="GO:0004146">
    <property type="term" value="F:dihydrofolate reductase activity"/>
    <property type="evidence" value="ECO:0007669"/>
    <property type="project" value="UniProtKB-EC"/>
</dbReference>
<organism evidence="9 10">
    <name type="scientific">Gemella sanguinis</name>
    <dbReference type="NCBI Taxonomy" id="84135"/>
    <lineage>
        <taxon>Bacteria</taxon>
        <taxon>Bacillati</taxon>
        <taxon>Bacillota</taxon>
        <taxon>Bacilli</taxon>
        <taxon>Bacillales</taxon>
        <taxon>Gemellaceae</taxon>
        <taxon>Gemella</taxon>
    </lineage>
</organism>
<dbReference type="Pfam" id="PF00186">
    <property type="entry name" value="DHFR_1"/>
    <property type="match status" value="1"/>
</dbReference>
<dbReference type="PROSITE" id="PS51330">
    <property type="entry name" value="DHFR_2"/>
    <property type="match status" value="1"/>
</dbReference>
<dbReference type="PRINTS" id="PR00070">
    <property type="entry name" value="DHFR"/>
</dbReference>
<dbReference type="InterPro" id="IPR001796">
    <property type="entry name" value="DHFR_dom"/>
</dbReference>
<dbReference type="GO" id="GO:0046452">
    <property type="term" value="P:dihydrofolate metabolic process"/>
    <property type="evidence" value="ECO:0007669"/>
    <property type="project" value="TreeGrafter"/>
</dbReference>
<evidence type="ECO:0000313" key="9">
    <source>
        <dbReference type="EMBL" id="PMC52608.1"/>
    </source>
</evidence>
<dbReference type="EC" id="1.5.1.3" evidence="3 7"/>
<proteinExistence type="inferred from homology"/>
<dbReference type="GO" id="GO:0005829">
    <property type="term" value="C:cytosol"/>
    <property type="evidence" value="ECO:0007669"/>
    <property type="project" value="TreeGrafter"/>
</dbReference>
<dbReference type="PANTHER" id="PTHR48069">
    <property type="entry name" value="DIHYDROFOLATE REDUCTASE"/>
    <property type="match status" value="1"/>
</dbReference>
<dbReference type="CDD" id="cd00209">
    <property type="entry name" value="DHFR"/>
    <property type="match status" value="1"/>
</dbReference>
<dbReference type="Gene3D" id="3.40.430.10">
    <property type="entry name" value="Dihydrofolate Reductase, subunit A"/>
    <property type="match status" value="1"/>
</dbReference>
<dbReference type="GO" id="GO:0046654">
    <property type="term" value="P:tetrahydrofolate biosynthetic process"/>
    <property type="evidence" value="ECO:0007669"/>
    <property type="project" value="UniProtKB-UniPathway"/>
</dbReference>
<evidence type="ECO:0000259" key="8">
    <source>
        <dbReference type="PROSITE" id="PS51330"/>
    </source>
</evidence>
<sequence>MLSLIVAYDKNKSIGNENTIPWRLKNDMLRVKELTTGQTIIMGRKTLESIGRPLPNRINRVLTRNVDSVKQYTKDYNNVEIYSDDSVFENTETEKVFIFGGGTIYNQYLNRCDEMFITEVDTVVAADTKFPDFSEEDWELIARQEFTKDENNEHNYVFMHYKRRKGD</sequence>
<comment type="catalytic activity">
    <reaction evidence="7">
        <text>(6S)-5,6,7,8-tetrahydrofolate + NADP(+) = 7,8-dihydrofolate + NADPH + H(+)</text>
        <dbReference type="Rhea" id="RHEA:15009"/>
        <dbReference type="ChEBI" id="CHEBI:15378"/>
        <dbReference type="ChEBI" id="CHEBI:57451"/>
        <dbReference type="ChEBI" id="CHEBI:57453"/>
        <dbReference type="ChEBI" id="CHEBI:57783"/>
        <dbReference type="ChEBI" id="CHEBI:58349"/>
        <dbReference type="EC" id="1.5.1.3"/>
    </reaction>
</comment>
<evidence type="ECO:0000256" key="7">
    <source>
        <dbReference type="PIRNR" id="PIRNR000194"/>
    </source>
</evidence>
<dbReference type="Proteomes" id="UP000235670">
    <property type="component" value="Unassembled WGS sequence"/>
</dbReference>
<evidence type="ECO:0000256" key="6">
    <source>
        <dbReference type="ARBA" id="ARBA00023002"/>
    </source>
</evidence>
<protein>
    <recommendedName>
        <fullName evidence="3 7">Dihydrofolate reductase</fullName>
        <ecNumber evidence="3 7">1.5.1.3</ecNumber>
    </recommendedName>
</protein>
<comment type="similarity">
    <text evidence="2 7">Belongs to the dihydrofolate reductase family.</text>
</comment>
<keyword evidence="6 7" id="KW-0560">Oxidoreductase</keyword>
<gene>
    <name evidence="9" type="ORF">CJ218_03985</name>
</gene>
<evidence type="ECO:0000256" key="3">
    <source>
        <dbReference type="ARBA" id="ARBA00012856"/>
    </source>
</evidence>
<dbReference type="EMBL" id="PNGT01000003">
    <property type="protein sequence ID" value="PMC52608.1"/>
    <property type="molecule type" value="Genomic_DNA"/>
</dbReference>
<dbReference type="InterPro" id="IPR024072">
    <property type="entry name" value="DHFR-like_dom_sf"/>
</dbReference>
<dbReference type="SUPFAM" id="SSF53597">
    <property type="entry name" value="Dihydrofolate reductase-like"/>
    <property type="match status" value="1"/>
</dbReference>
<dbReference type="PANTHER" id="PTHR48069:SF3">
    <property type="entry name" value="DIHYDROFOLATE REDUCTASE"/>
    <property type="match status" value="1"/>
</dbReference>
<dbReference type="InterPro" id="IPR012259">
    <property type="entry name" value="DHFR"/>
</dbReference>
<dbReference type="RefSeq" id="WP_102189688.1">
    <property type="nucleotide sequence ID" value="NZ_CAUTAO010000002.1"/>
</dbReference>
<dbReference type="UniPathway" id="UPA00077">
    <property type="reaction ID" value="UER00158"/>
</dbReference>
<comment type="function">
    <text evidence="7">Key enzyme in folate metabolism. Catalyzes an essential reaction for de novo glycine and purine synthesis, and for DNA precursor synthesis.</text>
</comment>
<feature type="domain" description="DHFR" evidence="8">
    <location>
        <begin position="1"/>
        <end position="163"/>
    </location>
</feature>
<dbReference type="PIRSF" id="PIRSF000194">
    <property type="entry name" value="DHFR"/>
    <property type="match status" value="1"/>
</dbReference>
<dbReference type="GO" id="GO:0050661">
    <property type="term" value="F:NADP binding"/>
    <property type="evidence" value="ECO:0007669"/>
    <property type="project" value="InterPro"/>
</dbReference>
<comment type="pathway">
    <text evidence="1 7">Cofactor biosynthesis; tetrahydrofolate biosynthesis; 5,6,7,8-tetrahydrofolate from 7,8-dihydrofolate: step 1/1.</text>
</comment>
<keyword evidence="5 7" id="KW-0521">NADP</keyword>
<dbReference type="AlphaFoldDB" id="A0A2N6SF79"/>
<accession>A0A2N6SF79</accession>
<evidence type="ECO:0000256" key="1">
    <source>
        <dbReference type="ARBA" id="ARBA00004903"/>
    </source>
</evidence>
<dbReference type="GO" id="GO:0046655">
    <property type="term" value="P:folic acid metabolic process"/>
    <property type="evidence" value="ECO:0007669"/>
    <property type="project" value="TreeGrafter"/>
</dbReference>
<keyword evidence="4 7" id="KW-0554">One-carbon metabolism</keyword>
<evidence type="ECO:0000313" key="10">
    <source>
        <dbReference type="Proteomes" id="UP000235670"/>
    </source>
</evidence>
<reference evidence="9 10" key="1">
    <citation type="submission" date="2017-09" db="EMBL/GenBank/DDBJ databases">
        <title>Bacterial strain isolated from the female urinary microbiota.</title>
        <authorList>
            <person name="Thomas-White K."/>
            <person name="Kumar N."/>
            <person name="Forster S."/>
            <person name="Putonti C."/>
            <person name="Lawley T."/>
            <person name="Wolfe A.J."/>
        </authorList>
    </citation>
    <scope>NUCLEOTIDE SEQUENCE [LARGE SCALE GENOMIC DNA]</scope>
    <source>
        <strain evidence="9 10">UMB0186</strain>
    </source>
</reference>
<name>A0A2N6SF79_9BACL</name>